<evidence type="ECO:0000313" key="3">
    <source>
        <dbReference type="Proteomes" id="UP001597280"/>
    </source>
</evidence>
<keyword evidence="2" id="KW-0347">Helicase</keyword>
<evidence type="ECO:0000313" key="2">
    <source>
        <dbReference type="EMBL" id="MFD1834092.1"/>
    </source>
</evidence>
<dbReference type="PROSITE" id="PS50164">
    <property type="entry name" value="GIY_YIG"/>
    <property type="match status" value="1"/>
</dbReference>
<dbReference type="Proteomes" id="UP001597280">
    <property type="component" value="Unassembled WGS sequence"/>
</dbReference>
<keyword evidence="3" id="KW-1185">Reference proteome</keyword>
<feature type="domain" description="GIY-YIG" evidence="1">
    <location>
        <begin position="28"/>
        <end position="100"/>
    </location>
</feature>
<sequence length="583" mass="66716">MTAFEIEELRFTPESVEETRGRLPRFTNWPVVYLIEDGHDIYVGETGSADRRMRQHLKSKQKEHLKEVRIVFDERFNGSACLDLESLLIRLLGGDGKFDVLNRNEGITNQNYFQRSEYNDTFKEIFEELRSRGYFERSIPEIENSDLFKLSPYKALNTEQGVAVLDIMEGLVEDLRHPEVRTIAAIQGDPGTGKTIVGIYLMKLMRDLSVFDPTDEVEGDSMFSDLFVEGNRELFQGLRIGLVIPQKSLRKSISKVFRKVPALSSTQVLTPYDVADAEEDFDVIVVDEAHRLTQRGAQAHGTLTKRYGETTRRLFGVDDLSINQLDWIRERSRHTILLLDTAQSVRPIDIEPEVFEKVLAETREQKRLYPLDTQMRVKGGKEYLEFARALISDDPPTAMPDLGDYEFELFDDLGAMHQRIRERDAEHGLARLVAGYAWKWRSKGRSGLHDIELDGVALNWNVSDVDWIASKTSLEEVGSIHTVQGYDLNYAGVIIGGDLRIDPDTGKLVADRKNYFDAKGKANNTMRGRTTSDEDLLRYITNVYRVLLTRGMRGTYVYVVDPSLRARIRSILSSRDSFSQRHL</sequence>
<dbReference type="SUPFAM" id="SSF52540">
    <property type="entry name" value="P-loop containing nucleoside triphosphate hydrolases"/>
    <property type="match status" value="1"/>
</dbReference>
<evidence type="ECO:0000259" key="1">
    <source>
        <dbReference type="PROSITE" id="PS50164"/>
    </source>
</evidence>
<dbReference type="CDD" id="cd10439">
    <property type="entry name" value="GIY-YIG_COG3410"/>
    <property type="match status" value="1"/>
</dbReference>
<gene>
    <name evidence="2" type="ORF">ACFSDA_03295</name>
</gene>
<keyword evidence="2" id="KW-0378">Hydrolase</keyword>
<dbReference type="EMBL" id="JBHUFL010000002">
    <property type="protein sequence ID" value="MFD1834092.1"/>
    <property type="molecule type" value="Genomic_DNA"/>
</dbReference>
<dbReference type="InterPro" id="IPR000305">
    <property type="entry name" value="GIY-YIG_endonuc"/>
</dbReference>
<dbReference type="RefSeq" id="WP_343903531.1">
    <property type="nucleotide sequence ID" value="NZ_BAAAIS010000002.1"/>
</dbReference>
<keyword evidence="2" id="KW-0067">ATP-binding</keyword>
<protein>
    <submittedName>
        <fullName evidence="2">DNA/RNA helicase domain-containing protein</fullName>
    </submittedName>
</protein>
<name>A0ABW4PUX9_9MICO</name>
<dbReference type="Gene3D" id="3.40.50.300">
    <property type="entry name" value="P-loop containing nucleotide triphosphate hydrolases"/>
    <property type="match status" value="1"/>
</dbReference>
<dbReference type="GO" id="GO:0004386">
    <property type="term" value="F:helicase activity"/>
    <property type="evidence" value="ECO:0007669"/>
    <property type="project" value="UniProtKB-KW"/>
</dbReference>
<reference evidence="3" key="1">
    <citation type="journal article" date="2019" name="Int. J. Syst. Evol. Microbiol.">
        <title>The Global Catalogue of Microorganisms (GCM) 10K type strain sequencing project: providing services to taxonomists for standard genome sequencing and annotation.</title>
        <authorList>
            <consortium name="The Broad Institute Genomics Platform"/>
            <consortium name="The Broad Institute Genome Sequencing Center for Infectious Disease"/>
            <person name="Wu L."/>
            <person name="Ma J."/>
        </authorList>
    </citation>
    <scope>NUCLEOTIDE SEQUENCE [LARGE SCALE GENOMIC DNA]</scope>
    <source>
        <strain evidence="3">JCM 11650</strain>
    </source>
</reference>
<keyword evidence="2" id="KW-0547">Nucleotide-binding</keyword>
<dbReference type="InterPro" id="IPR018647">
    <property type="entry name" value="SLFN_3-like_DNA/RNA_helicase"/>
</dbReference>
<organism evidence="2 3">
    <name type="scientific">Brachybacterium rhamnosum</name>
    <dbReference type="NCBI Taxonomy" id="173361"/>
    <lineage>
        <taxon>Bacteria</taxon>
        <taxon>Bacillati</taxon>
        <taxon>Actinomycetota</taxon>
        <taxon>Actinomycetes</taxon>
        <taxon>Micrococcales</taxon>
        <taxon>Dermabacteraceae</taxon>
        <taxon>Brachybacterium</taxon>
    </lineage>
</organism>
<comment type="caution">
    <text evidence="2">The sequence shown here is derived from an EMBL/GenBank/DDBJ whole genome shotgun (WGS) entry which is preliminary data.</text>
</comment>
<dbReference type="InterPro" id="IPR027417">
    <property type="entry name" value="P-loop_NTPase"/>
</dbReference>
<proteinExistence type="predicted"/>
<dbReference type="Pfam" id="PF09848">
    <property type="entry name" value="SLFN-g3_helicase"/>
    <property type="match status" value="1"/>
</dbReference>
<accession>A0ABW4PUX9</accession>